<dbReference type="Gene3D" id="2.40.340.10">
    <property type="entry name" value="MoeA, C-terminal, domain IV"/>
    <property type="match status" value="1"/>
</dbReference>
<keyword evidence="9 11" id="KW-0501">Molybdenum cofactor biosynthesis</keyword>
<dbReference type="eggNOG" id="COG0303">
    <property type="taxonomic scope" value="Bacteria"/>
</dbReference>
<dbReference type="FunFam" id="2.170.190.11:FF:000001">
    <property type="entry name" value="Molybdopterin molybdenumtransferase"/>
    <property type="match status" value="1"/>
</dbReference>
<dbReference type="InterPro" id="IPR001453">
    <property type="entry name" value="MoaB/Mog_dom"/>
</dbReference>
<dbReference type="HOGENOM" id="CLU_010186_7_2_0"/>
<dbReference type="InterPro" id="IPR036688">
    <property type="entry name" value="MoeA_C_domain_IV_sf"/>
</dbReference>
<dbReference type="Proteomes" id="UP000002027">
    <property type="component" value="Chromosome 1"/>
</dbReference>
<comment type="pathway">
    <text evidence="3 11">Cofactor biosynthesis; molybdopterin biosynthesis.</text>
</comment>
<keyword evidence="8 11" id="KW-0460">Magnesium</keyword>
<dbReference type="AlphaFoldDB" id="D1C2T2"/>
<dbReference type="GO" id="GO:0046872">
    <property type="term" value="F:metal ion binding"/>
    <property type="evidence" value="ECO:0007669"/>
    <property type="project" value="UniProtKB-UniRule"/>
</dbReference>
<dbReference type="NCBIfam" id="TIGR00177">
    <property type="entry name" value="molyb_syn"/>
    <property type="match status" value="1"/>
</dbReference>
<evidence type="ECO:0000256" key="11">
    <source>
        <dbReference type="RuleBase" id="RU365090"/>
    </source>
</evidence>
<dbReference type="SUPFAM" id="SSF63867">
    <property type="entry name" value="MoeA C-terminal domain-like"/>
    <property type="match status" value="1"/>
</dbReference>
<keyword evidence="5 11" id="KW-0500">Molybdenum</keyword>
<protein>
    <recommendedName>
        <fullName evidence="11">Molybdopterin molybdenumtransferase</fullName>
        <ecNumber evidence="11">2.10.1.1</ecNumber>
    </recommendedName>
</protein>
<dbReference type="InterPro" id="IPR005111">
    <property type="entry name" value="MoeA_C_domain_IV"/>
</dbReference>
<dbReference type="Gene3D" id="3.40.980.10">
    <property type="entry name" value="MoaB/Mog-like domain"/>
    <property type="match status" value="1"/>
</dbReference>
<evidence type="ECO:0000256" key="6">
    <source>
        <dbReference type="ARBA" id="ARBA00022679"/>
    </source>
</evidence>
<evidence type="ECO:0000313" key="14">
    <source>
        <dbReference type="Proteomes" id="UP000002027"/>
    </source>
</evidence>
<reference evidence="13 14" key="2">
    <citation type="journal article" date="2010" name="Stand. Genomic Sci.">
        <title>Complete genome sequence of Desulfohalobium retbaense type strain (HR(100)).</title>
        <authorList>
            <person name="Spring S."/>
            <person name="Nolan M."/>
            <person name="Lapidus A."/>
            <person name="Glavina Del Rio T."/>
            <person name="Copeland A."/>
            <person name="Tice H."/>
            <person name="Cheng J.F."/>
            <person name="Lucas S."/>
            <person name="Land M."/>
            <person name="Chen F."/>
            <person name="Bruce D."/>
            <person name="Goodwin L."/>
            <person name="Pitluck S."/>
            <person name="Ivanova N."/>
            <person name="Mavromatis K."/>
            <person name="Mikhailova N."/>
            <person name="Pati A."/>
            <person name="Chen A."/>
            <person name="Palaniappan K."/>
            <person name="Hauser L."/>
            <person name="Chang Y.J."/>
            <person name="Jeffries C.D."/>
            <person name="Munk C."/>
            <person name="Kiss H."/>
            <person name="Chain P."/>
            <person name="Han C."/>
            <person name="Brettin T."/>
            <person name="Detter J.C."/>
            <person name="Schuler E."/>
            <person name="Goker M."/>
            <person name="Rohde M."/>
            <person name="Bristow J."/>
            <person name="Eisen J.A."/>
            <person name="Markowitz V."/>
            <person name="Hugenholtz P."/>
            <person name="Kyrpides N.C."/>
            <person name="Klenk H.P."/>
        </authorList>
    </citation>
    <scope>NUCLEOTIDE SEQUENCE [LARGE SCALE GENOMIC DNA]</scope>
    <source>
        <strain evidence="14">ATCC 49802 / DSM 20745 / S 6022</strain>
    </source>
</reference>
<evidence type="ECO:0000256" key="4">
    <source>
        <dbReference type="ARBA" id="ARBA00010763"/>
    </source>
</evidence>
<dbReference type="SUPFAM" id="SSF53218">
    <property type="entry name" value="Molybdenum cofactor biosynthesis proteins"/>
    <property type="match status" value="1"/>
</dbReference>
<comment type="cofactor">
    <cofactor evidence="1 11">
        <name>Mg(2+)</name>
        <dbReference type="ChEBI" id="CHEBI:18420"/>
    </cofactor>
</comment>
<dbReference type="EC" id="2.10.1.1" evidence="11"/>
<feature type="domain" description="MoaB/Mog" evidence="12">
    <location>
        <begin position="184"/>
        <end position="320"/>
    </location>
</feature>
<name>D1C2T2_SPHTD</name>
<evidence type="ECO:0000256" key="7">
    <source>
        <dbReference type="ARBA" id="ARBA00022723"/>
    </source>
</evidence>
<dbReference type="GO" id="GO:0006777">
    <property type="term" value="P:Mo-molybdopterin cofactor biosynthetic process"/>
    <property type="evidence" value="ECO:0007669"/>
    <property type="project" value="UniProtKB-UniRule"/>
</dbReference>
<keyword evidence="6 11" id="KW-0808">Transferase</keyword>
<dbReference type="InterPro" id="IPR005110">
    <property type="entry name" value="MoeA_linker/N"/>
</dbReference>
<evidence type="ECO:0000256" key="8">
    <source>
        <dbReference type="ARBA" id="ARBA00022842"/>
    </source>
</evidence>
<dbReference type="STRING" id="479434.Sthe_1113"/>
<dbReference type="KEGG" id="sti:Sthe_1113"/>
<evidence type="ECO:0000256" key="1">
    <source>
        <dbReference type="ARBA" id="ARBA00001946"/>
    </source>
</evidence>
<evidence type="ECO:0000259" key="12">
    <source>
        <dbReference type="SMART" id="SM00852"/>
    </source>
</evidence>
<comment type="catalytic activity">
    <reaction evidence="10">
        <text>adenylyl-molybdopterin + molybdate = Mo-molybdopterin + AMP + H(+)</text>
        <dbReference type="Rhea" id="RHEA:35047"/>
        <dbReference type="ChEBI" id="CHEBI:15378"/>
        <dbReference type="ChEBI" id="CHEBI:36264"/>
        <dbReference type="ChEBI" id="CHEBI:62727"/>
        <dbReference type="ChEBI" id="CHEBI:71302"/>
        <dbReference type="ChEBI" id="CHEBI:456215"/>
        <dbReference type="EC" id="2.10.1.1"/>
    </reaction>
</comment>
<comment type="similarity">
    <text evidence="4 11">Belongs to the MoeA family.</text>
</comment>
<keyword evidence="14" id="KW-1185">Reference proteome</keyword>
<dbReference type="PROSITE" id="PS01079">
    <property type="entry name" value="MOCF_BIOSYNTHESIS_2"/>
    <property type="match status" value="1"/>
</dbReference>
<dbReference type="GO" id="GO:0061599">
    <property type="term" value="F:molybdopterin molybdotransferase activity"/>
    <property type="evidence" value="ECO:0007669"/>
    <property type="project" value="UniProtKB-UniRule"/>
</dbReference>
<dbReference type="Pfam" id="PF03454">
    <property type="entry name" value="MoeA_C"/>
    <property type="match status" value="1"/>
</dbReference>
<dbReference type="InterPro" id="IPR036425">
    <property type="entry name" value="MoaB/Mog-like_dom_sf"/>
</dbReference>
<dbReference type="RefSeq" id="WP_012871596.1">
    <property type="nucleotide sequence ID" value="NC_013523.1"/>
</dbReference>
<comment type="function">
    <text evidence="2 11">Catalyzes the insertion of molybdate into adenylated molybdopterin with the concomitant release of AMP.</text>
</comment>
<proteinExistence type="inferred from homology"/>
<dbReference type="Gene3D" id="2.170.190.11">
    <property type="entry name" value="Molybdopterin biosynthesis moea protein, domain 3"/>
    <property type="match status" value="1"/>
</dbReference>
<keyword evidence="7 11" id="KW-0479">Metal-binding</keyword>
<dbReference type="InParanoid" id="D1C2T2"/>
<evidence type="ECO:0000256" key="10">
    <source>
        <dbReference type="ARBA" id="ARBA00047317"/>
    </source>
</evidence>
<dbReference type="InterPro" id="IPR036135">
    <property type="entry name" value="MoeA_linker/N_sf"/>
</dbReference>
<evidence type="ECO:0000256" key="3">
    <source>
        <dbReference type="ARBA" id="ARBA00005046"/>
    </source>
</evidence>
<dbReference type="GO" id="GO:0005829">
    <property type="term" value="C:cytosol"/>
    <property type="evidence" value="ECO:0007669"/>
    <property type="project" value="TreeGrafter"/>
</dbReference>
<evidence type="ECO:0000256" key="5">
    <source>
        <dbReference type="ARBA" id="ARBA00022505"/>
    </source>
</evidence>
<dbReference type="EMBL" id="CP001823">
    <property type="protein sequence ID" value="ACZ38549.1"/>
    <property type="molecule type" value="Genomic_DNA"/>
</dbReference>
<evidence type="ECO:0000313" key="13">
    <source>
        <dbReference type="EMBL" id="ACZ38549.1"/>
    </source>
</evidence>
<accession>D1C2T2</accession>
<dbReference type="FunFam" id="3.40.980.10:FF:000004">
    <property type="entry name" value="Molybdopterin molybdenumtransferase"/>
    <property type="match status" value="1"/>
</dbReference>
<reference evidence="14" key="1">
    <citation type="submission" date="2009-11" db="EMBL/GenBank/DDBJ databases">
        <title>The complete chromosome 1 of Sphaerobacter thermophilus DSM 20745.</title>
        <authorList>
            <person name="Lucas S."/>
            <person name="Copeland A."/>
            <person name="Lapidus A."/>
            <person name="Glavina del Rio T."/>
            <person name="Dalin E."/>
            <person name="Tice H."/>
            <person name="Bruce D."/>
            <person name="Goodwin L."/>
            <person name="Pitluck S."/>
            <person name="Kyrpides N."/>
            <person name="Mavromatis K."/>
            <person name="Ivanova N."/>
            <person name="Mikhailova N."/>
            <person name="LaButti K.M."/>
            <person name="Clum A."/>
            <person name="Sun H.I."/>
            <person name="Brettin T."/>
            <person name="Detter J.C."/>
            <person name="Han C."/>
            <person name="Larimer F."/>
            <person name="Land M."/>
            <person name="Hauser L."/>
            <person name="Markowitz V."/>
            <person name="Cheng J.F."/>
            <person name="Hugenholtz P."/>
            <person name="Woyke T."/>
            <person name="Wu D."/>
            <person name="Steenblock K."/>
            <person name="Schneider S."/>
            <person name="Pukall R."/>
            <person name="Goeker M."/>
            <person name="Klenk H.P."/>
            <person name="Eisen J.A."/>
        </authorList>
    </citation>
    <scope>NUCLEOTIDE SEQUENCE [LARGE SCALE GENOMIC DNA]</scope>
    <source>
        <strain evidence="14">ATCC 49802 / DSM 20745 / S 6022</strain>
    </source>
</reference>
<dbReference type="SUPFAM" id="SSF63882">
    <property type="entry name" value="MoeA N-terminal region -like"/>
    <property type="match status" value="1"/>
</dbReference>
<dbReference type="UniPathway" id="UPA00344"/>
<organism evidence="13 14">
    <name type="scientific">Sphaerobacter thermophilus (strain ATCC 49802 / DSM 20745 / KCCM 41009 / NCIMB 13125 / S 6022)</name>
    <dbReference type="NCBI Taxonomy" id="479434"/>
    <lineage>
        <taxon>Bacteria</taxon>
        <taxon>Pseudomonadati</taxon>
        <taxon>Thermomicrobiota</taxon>
        <taxon>Thermomicrobia</taxon>
        <taxon>Sphaerobacterales</taxon>
        <taxon>Sphaerobacterineae</taxon>
        <taxon>Sphaerobacteraceae</taxon>
        <taxon>Sphaerobacter</taxon>
    </lineage>
</organism>
<dbReference type="Pfam" id="PF00994">
    <property type="entry name" value="MoCF_biosynth"/>
    <property type="match status" value="1"/>
</dbReference>
<dbReference type="FunCoup" id="D1C2T2">
    <property type="interactions" value="436"/>
</dbReference>
<dbReference type="PANTHER" id="PTHR10192:SF5">
    <property type="entry name" value="GEPHYRIN"/>
    <property type="match status" value="1"/>
</dbReference>
<dbReference type="Gene3D" id="3.90.105.10">
    <property type="entry name" value="Molybdopterin biosynthesis moea protein, domain 2"/>
    <property type="match status" value="1"/>
</dbReference>
<evidence type="ECO:0000256" key="9">
    <source>
        <dbReference type="ARBA" id="ARBA00023150"/>
    </source>
</evidence>
<dbReference type="NCBIfam" id="NF045515">
    <property type="entry name" value="Glp_gephyrin"/>
    <property type="match status" value="1"/>
</dbReference>
<dbReference type="CDD" id="cd00887">
    <property type="entry name" value="MoeA"/>
    <property type="match status" value="1"/>
</dbReference>
<dbReference type="Pfam" id="PF03453">
    <property type="entry name" value="MoeA_N"/>
    <property type="match status" value="1"/>
</dbReference>
<dbReference type="PANTHER" id="PTHR10192">
    <property type="entry name" value="MOLYBDOPTERIN BIOSYNTHESIS PROTEIN"/>
    <property type="match status" value="1"/>
</dbReference>
<dbReference type="InterPro" id="IPR038987">
    <property type="entry name" value="MoeA-like"/>
</dbReference>
<sequence length="413" mass="43640">MLGVDAAREQVLAAVRPLPPVELPLLDAAGLVLAEDVVSDADIPPFRNSAMDGYALRAADVAGATAERPVRLTVVGEAAAGTGLPPAIGPGQAVRIMTGAPMPEGADTVVRFEETDEFDTGPRRSEVAVRRAVRAGENVREAGEDVRAGAVVLPRGTVLRPAAIGVLASLNRATVRVHRRPRVGILSTGDEVVDLGPPLRPGQIRNSNSYTLAALVRESGGEPVLLGVARDRTEEIRAKLRQAEDVDLLVTSGGVSIGDFDLVKQVLQAEGEVALWQVRIKPGKPMAFGRIGSVPLLGLPGNPVAAFVAFVQFGRPALRKMLGYRDPGIPTLRARLLSGHENRGRRRHFVRGIVERRGNEWVAWPCGLQGSGVLTSVTAANCLIILPETWDSAEPGDEVEVQLLDGVLPGGAA</sequence>
<evidence type="ECO:0000256" key="2">
    <source>
        <dbReference type="ARBA" id="ARBA00002901"/>
    </source>
</evidence>
<dbReference type="SMART" id="SM00852">
    <property type="entry name" value="MoCF_biosynth"/>
    <property type="match status" value="1"/>
</dbReference>
<dbReference type="InterPro" id="IPR008284">
    <property type="entry name" value="MoCF_biosynth_CS"/>
</dbReference>
<gene>
    <name evidence="13" type="ordered locus">Sthe_1113</name>
</gene>